<organism evidence="1 2">
    <name type="scientific">Entomophthora muscae</name>
    <dbReference type="NCBI Taxonomy" id="34485"/>
    <lineage>
        <taxon>Eukaryota</taxon>
        <taxon>Fungi</taxon>
        <taxon>Fungi incertae sedis</taxon>
        <taxon>Zoopagomycota</taxon>
        <taxon>Entomophthoromycotina</taxon>
        <taxon>Entomophthoromycetes</taxon>
        <taxon>Entomophthorales</taxon>
        <taxon>Entomophthoraceae</taxon>
        <taxon>Entomophthora</taxon>
    </lineage>
</organism>
<keyword evidence="1" id="KW-0032">Aminotransferase</keyword>
<dbReference type="EC" id="2.6.1.11" evidence="1"/>
<keyword evidence="2" id="KW-1185">Reference proteome</keyword>
<name>A0ACC2SPL0_9FUNG</name>
<evidence type="ECO:0000313" key="2">
    <source>
        <dbReference type="Proteomes" id="UP001165960"/>
    </source>
</evidence>
<comment type="caution">
    <text evidence="1">The sequence shown here is derived from an EMBL/GenBank/DDBJ whole genome shotgun (WGS) entry which is preliminary data.</text>
</comment>
<proteinExistence type="predicted"/>
<protein>
    <submittedName>
        <fullName evidence="1">Acetylornithine aminotransferase</fullName>
        <ecNumber evidence="1">2.6.1.11</ecNumber>
    </submittedName>
</protein>
<accession>A0ACC2SPL0</accession>
<dbReference type="EMBL" id="QTSX02004492">
    <property type="protein sequence ID" value="KAJ9064339.1"/>
    <property type="molecule type" value="Genomic_DNA"/>
</dbReference>
<reference evidence="1" key="1">
    <citation type="submission" date="2022-04" db="EMBL/GenBank/DDBJ databases">
        <title>Genome of the entomopathogenic fungus Entomophthora muscae.</title>
        <authorList>
            <person name="Elya C."/>
            <person name="Lovett B.R."/>
            <person name="Lee E."/>
            <person name="Macias A.M."/>
            <person name="Hajek A.E."/>
            <person name="De Bivort B.L."/>
            <person name="Kasson M.T."/>
            <person name="De Fine Licht H.H."/>
            <person name="Stajich J.E."/>
        </authorList>
    </citation>
    <scope>NUCLEOTIDE SEQUENCE</scope>
    <source>
        <strain evidence="1">Berkeley</strain>
    </source>
</reference>
<sequence>MNLGLTRHSLPTLEPRQTRLPLNLLVKPGFRAAKITNMGLPLSRIAFHGRTLGALSVTPKKAYQEAFEPLLPGITVLPFNASKSEIHRKVNANTCGVIVEPIQGEGGVHVADKDFLRHLRERCDETGALLIFDEIQCGLGRTGRLWAHQHFSPDCAPDILTMAKPLGNGVPIGAALVNKRVADALKVGDHGTTFGGNPLACKVGLIAFDRLNDPALLSHVNEVSNYIVSELHKFSHPTISEIRGMGLILGIQFDSKLMEASRVCEEALKRNMLVITAGINTIRIVPSLVLTMDQAHQAVDILKASIIAASANKVEDTSKLAALR</sequence>
<dbReference type="Proteomes" id="UP001165960">
    <property type="component" value="Unassembled WGS sequence"/>
</dbReference>
<keyword evidence="1" id="KW-0808">Transferase</keyword>
<gene>
    <name evidence="1" type="primary">ARG8_1</name>
    <name evidence="1" type="ORF">DSO57_1031805</name>
</gene>
<evidence type="ECO:0000313" key="1">
    <source>
        <dbReference type="EMBL" id="KAJ9064339.1"/>
    </source>
</evidence>